<keyword evidence="3 5" id="KW-1133">Transmembrane helix</keyword>
<gene>
    <name evidence="6" type="ORF">EGM_15695</name>
</gene>
<accession>G7P6Z5</accession>
<keyword evidence="4 5" id="KW-0472">Membrane</keyword>
<dbReference type="AlphaFoldDB" id="G7P6Z5"/>
<evidence type="ECO:0000256" key="3">
    <source>
        <dbReference type="ARBA" id="ARBA00022989"/>
    </source>
</evidence>
<dbReference type="InterPro" id="IPR018499">
    <property type="entry name" value="Tetraspanin/Peripherin"/>
</dbReference>
<keyword evidence="2 5" id="KW-0812">Transmembrane</keyword>
<comment type="subcellular location">
    <subcellularLocation>
        <location evidence="1">Membrane</location>
        <topology evidence="1">Multi-pass membrane protein</topology>
    </subcellularLocation>
</comment>
<dbReference type="Proteomes" id="UP000009130">
    <property type="component" value="Chromosome 6"/>
</dbReference>
<dbReference type="eggNOG" id="KOG3882">
    <property type="taxonomic scope" value="Eukaryota"/>
</dbReference>
<evidence type="ECO:0000256" key="2">
    <source>
        <dbReference type="ARBA" id="ARBA00022692"/>
    </source>
</evidence>
<evidence type="ECO:0000313" key="6">
    <source>
        <dbReference type="EMBL" id="EHH54791.1"/>
    </source>
</evidence>
<feature type="non-terminal residue" evidence="6">
    <location>
        <position position="1"/>
    </location>
</feature>
<evidence type="ECO:0000256" key="4">
    <source>
        <dbReference type="ARBA" id="ARBA00023136"/>
    </source>
</evidence>
<reference evidence="6" key="1">
    <citation type="journal article" date="2011" name="Nat. Biotechnol.">
        <title>Genome sequencing and comparison of two nonhuman primate animal models, the cynomolgus and Chinese rhesus macaques.</title>
        <authorList>
            <person name="Yan G."/>
            <person name="Zhang G."/>
            <person name="Fang X."/>
            <person name="Zhang Y."/>
            <person name="Li C."/>
            <person name="Ling F."/>
            <person name="Cooper D.N."/>
            <person name="Li Q."/>
            <person name="Li Y."/>
            <person name="van Gool A.J."/>
            <person name="Du H."/>
            <person name="Chen J."/>
            <person name="Chen R."/>
            <person name="Zhang P."/>
            <person name="Huang Z."/>
            <person name="Thompson J.R."/>
            <person name="Meng Y."/>
            <person name="Bai Y."/>
            <person name="Wang J."/>
            <person name="Zhuo M."/>
            <person name="Wang T."/>
            <person name="Huang Y."/>
            <person name="Wei L."/>
            <person name="Li J."/>
            <person name="Wang Z."/>
            <person name="Hu H."/>
            <person name="Yang P."/>
            <person name="Le L."/>
            <person name="Stenson P.D."/>
            <person name="Li B."/>
            <person name="Liu X."/>
            <person name="Ball E.V."/>
            <person name="An N."/>
            <person name="Huang Q."/>
            <person name="Zhang Y."/>
            <person name="Fan W."/>
            <person name="Zhang X."/>
            <person name="Li Y."/>
            <person name="Wang W."/>
            <person name="Katze M.G."/>
            <person name="Su B."/>
            <person name="Nielsen R."/>
            <person name="Yang H."/>
            <person name="Wang J."/>
            <person name="Wang X."/>
            <person name="Wang J."/>
        </authorList>
    </citation>
    <scope>NUCLEOTIDE SEQUENCE [LARGE SCALE GENOMIC DNA]</scope>
    <source>
        <strain evidence="6">CE-4</strain>
    </source>
</reference>
<evidence type="ECO:0008006" key="7">
    <source>
        <dbReference type="Google" id="ProtNLM"/>
    </source>
</evidence>
<dbReference type="Pfam" id="PF00335">
    <property type="entry name" value="Tetraspanin"/>
    <property type="match status" value="1"/>
</dbReference>
<name>G7P6Z5_MACFA</name>
<organism>
    <name type="scientific">Macaca fascicularis</name>
    <name type="common">Crab-eating macaque</name>
    <name type="synonym">Cynomolgus monkey</name>
    <dbReference type="NCBI Taxonomy" id="9541"/>
    <lineage>
        <taxon>Eukaryota</taxon>
        <taxon>Metazoa</taxon>
        <taxon>Chordata</taxon>
        <taxon>Craniata</taxon>
        <taxon>Vertebrata</taxon>
        <taxon>Euteleostomi</taxon>
        <taxon>Mammalia</taxon>
        <taxon>Eutheria</taxon>
        <taxon>Euarchontoglires</taxon>
        <taxon>Primates</taxon>
        <taxon>Haplorrhini</taxon>
        <taxon>Catarrhini</taxon>
        <taxon>Cercopithecidae</taxon>
        <taxon>Cercopithecinae</taxon>
        <taxon>Macaca</taxon>
    </lineage>
</organism>
<dbReference type="Gene3D" id="1.10.1450.10">
    <property type="entry name" value="Tetraspanin"/>
    <property type="match status" value="1"/>
</dbReference>
<evidence type="ECO:0000256" key="5">
    <source>
        <dbReference type="SAM" id="Phobius"/>
    </source>
</evidence>
<dbReference type="EMBL" id="CM001281">
    <property type="protein sequence ID" value="EHH54791.1"/>
    <property type="molecule type" value="Genomic_DNA"/>
</dbReference>
<evidence type="ECO:0000256" key="1">
    <source>
        <dbReference type="ARBA" id="ARBA00004141"/>
    </source>
</evidence>
<proteinExistence type="predicted"/>
<dbReference type="GO" id="GO:0016020">
    <property type="term" value="C:membrane"/>
    <property type="evidence" value="ECO:0007669"/>
    <property type="project" value="UniProtKB-SubCell"/>
</dbReference>
<protein>
    <recommendedName>
        <fullName evidence="7">Tetraspanin</fullName>
    </recommendedName>
</protein>
<feature type="transmembrane region" description="Helical" evidence="5">
    <location>
        <begin position="232"/>
        <end position="253"/>
    </location>
</feature>
<dbReference type="InterPro" id="IPR008952">
    <property type="entry name" value="Tetraspanin_EC2_sf"/>
</dbReference>
<feature type="non-terminal residue" evidence="6">
    <location>
        <position position="326"/>
    </location>
</feature>
<dbReference type="CDD" id="cd03159">
    <property type="entry name" value="TM4SF9_like_LEL"/>
    <property type="match status" value="1"/>
</dbReference>
<sequence>WGGQNSPPGPALRRRGLCRTSGASVGGLLQTWGPAVFAATGLGPAPASQVVWRKPWSLNQYPCPTPSLFLASLGPGGKLRIPSLAPLCFPNLEPGGWAQACGDGEVATHLAVPAPSLTALFSCSLGLSPNRLRLPGWAWLTWGSPLPPQWSCCGARGPNDWNLNIYFNCTDLNPSRERCGVPFSCCVRDPAEDVLNTQCGYDVRLKLELEQQGFIHTKGCVGQFEKWLQDNLIVVAGVFVGIALLQIFGICLAQNLVSDIKAVKANWSKWNDDFENHWLTPTVSEVLSTAGPQQNSVIGAPGLAPPSRHAFFGLGGLYPEPTFKNW</sequence>